<gene>
    <name evidence="1" type="ORF">Tharo_3259</name>
</gene>
<dbReference type="Pfam" id="PF06293">
    <property type="entry name" value="Kdo"/>
    <property type="match status" value="1"/>
</dbReference>
<dbReference type="SUPFAM" id="SSF56112">
    <property type="entry name" value="Protein kinase-like (PK-like)"/>
    <property type="match status" value="1"/>
</dbReference>
<name>A0A2R4BS85_THAAR</name>
<protein>
    <submittedName>
        <fullName evidence="1">InaA protein</fullName>
    </submittedName>
</protein>
<dbReference type="KEGG" id="tak:Tharo_3259"/>
<reference evidence="1 2" key="1">
    <citation type="submission" date="2018-03" db="EMBL/GenBank/DDBJ databases">
        <title>Complete genome sequence of Thauera aromatica, a model organism for studying aromatic compound degradation under denitrifying conditions.</title>
        <authorList>
            <person name="Lo H.-Y."/>
            <person name="Goris T."/>
            <person name="Boll M."/>
            <person name="Mueller J.A."/>
        </authorList>
    </citation>
    <scope>NUCLEOTIDE SEQUENCE [LARGE SCALE GENOMIC DNA]</scope>
    <source>
        <strain evidence="1 2">K172</strain>
    </source>
</reference>
<organism evidence="1 2">
    <name type="scientific">Thauera aromatica K172</name>
    <dbReference type="NCBI Taxonomy" id="44139"/>
    <lineage>
        <taxon>Bacteria</taxon>
        <taxon>Pseudomonadati</taxon>
        <taxon>Pseudomonadota</taxon>
        <taxon>Betaproteobacteria</taxon>
        <taxon>Rhodocyclales</taxon>
        <taxon>Zoogloeaceae</taxon>
        <taxon>Thauera</taxon>
    </lineage>
</organism>
<dbReference type="InterPro" id="IPR027023">
    <property type="entry name" value="Put_LipoPS_kinase_InaA"/>
</dbReference>
<evidence type="ECO:0000313" key="2">
    <source>
        <dbReference type="Proteomes" id="UP000241885"/>
    </source>
</evidence>
<dbReference type="InterPro" id="IPR011009">
    <property type="entry name" value="Kinase-like_dom_sf"/>
</dbReference>
<sequence>MPVSACSGPARPFIHWWNTRGEWVEAPNVRRGGNSGVQLLRGETGSLLYVKRQTGHVHRSLRHPFGRPTVLREAEALRALATLEVPVPTLTYCGARNQDGQWQAILVTEALEGYINLDAWYRQPHDPATRAAMLRELARTLARMHRGHWQHGCLYPKHIFVRSTENSAAVDVALLDLEKARRRLLPRLASRHDLAQLDRHRSPMPDADWRDLLGHYQRAMASRSPP</sequence>
<dbReference type="PIRSF" id="PIRSF026326">
    <property type="entry name" value="InaA"/>
    <property type="match status" value="1"/>
</dbReference>
<proteinExistence type="predicted"/>
<dbReference type="OrthoDB" id="5405319at2"/>
<keyword evidence="2" id="KW-1185">Reference proteome</keyword>
<dbReference type="AlphaFoldDB" id="A0A2R4BS85"/>
<dbReference type="RefSeq" id="WP_107222135.1">
    <property type="nucleotide sequence ID" value="NZ_CP028339.1"/>
</dbReference>
<dbReference type="Proteomes" id="UP000241885">
    <property type="component" value="Chromosome"/>
</dbReference>
<evidence type="ECO:0000313" key="1">
    <source>
        <dbReference type="EMBL" id="AVR90140.1"/>
    </source>
</evidence>
<accession>A0A2R4BS85</accession>
<dbReference type="EMBL" id="CP028339">
    <property type="protein sequence ID" value="AVR90140.1"/>
    <property type="molecule type" value="Genomic_DNA"/>
</dbReference>